<dbReference type="PANTHER" id="PTHR11647">
    <property type="entry name" value="HYDRANTOINASE/DIHYDROPYRIMIDINASE FAMILY MEMBER"/>
    <property type="match status" value="1"/>
</dbReference>
<dbReference type="SUPFAM" id="SSF51338">
    <property type="entry name" value="Composite domain of metallo-dependent hydrolases"/>
    <property type="match status" value="1"/>
</dbReference>
<dbReference type="InterPro" id="IPR032466">
    <property type="entry name" value="Metal_Hydrolase"/>
</dbReference>
<dbReference type="Gene3D" id="3.30.1490.130">
    <property type="entry name" value="D-aminoacylase. Domain 3"/>
    <property type="match status" value="1"/>
</dbReference>
<dbReference type="Gene3D" id="2.30.40.10">
    <property type="entry name" value="Urease, subunit C, domain 1"/>
    <property type="match status" value="1"/>
</dbReference>
<accession>A0A520MXX4</accession>
<dbReference type="AlphaFoldDB" id="A0A520MXX4"/>
<feature type="domain" description="Amidohydrolase 3" evidence="1">
    <location>
        <begin position="61"/>
        <end position="502"/>
    </location>
</feature>
<evidence type="ECO:0000313" key="2">
    <source>
        <dbReference type="EMBL" id="RZO26029.1"/>
    </source>
</evidence>
<dbReference type="CDD" id="cd01297">
    <property type="entry name" value="D-aminoacylase"/>
    <property type="match status" value="1"/>
</dbReference>
<reference evidence="2 3" key="1">
    <citation type="submission" date="2019-02" db="EMBL/GenBank/DDBJ databases">
        <title>Prokaryotic population dynamics and viral predation in marine succession experiment using metagenomics: the confinement effect.</title>
        <authorList>
            <person name="Haro-Moreno J.M."/>
            <person name="Rodriguez-Valera F."/>
            <person name="Lopez-Perez M."/>
        </authorList>
    </citation>
    <scope>NUCLEOTIDE SEQUENCE [LARGE SCALE GENOMIC DNA]</scope>
    <source>
        <strain evidence="2">MED-G159</strain>
    </source>
</reference>
<proteinExistence type="predicted"/>
<comment type="caution">
    <text evidence="2">The sequence shown here is derived from an EMBL/GenBank/DDBJ whole genome shotgun (WGS) entry which is preliminary data.</text>
</comment>
<dbReference type="InterPro" id="IPR013108">
    <property type="entry name" value="Amidohydro_3"/>
</dbReference>
<gene>
    <name evidence="2" type="ORF">EVA92_03970</name>
</gene>
<dbReference type="PANTHER" id="PTHR11647:SF1">
    <property type="entry name" value="COLLAPSIN RESPONSE MEDIATOR PROTEIN"/>
    <property type="match status" value="1"/>
</dbReference>
<dbReference type="InterPro" id="IPR023100">
    <property type="entry name" value="D-aminoacylase_insert_dom_sf"/>
</dbReference>
<organism evidence="2 3">
    <name type="scientific">SAR86 cluster bacterium</name>
    <dbReference type="NCBI Taxonomy" id="2030880"/>
    <lineage>
        <taxon>Bacteria</taxon>
        <taxon>Pseudomonadati</taxon>
        <taxon>Pseudomonadota</taxon>
        <taxon>Gammaproteobacteria</taxon>
        <taxon>SAR86 cluster</taxon>
    </lineage>
</organism>
<dbReference type="Pfam" id="PF07969">
    <property type="entry name" value="Amidohydro_3"/>
    <property type="match status" value="1"/>
</dbReference>
<sequence>MRSFFILLLFLVGCTYEPEYDVLIINGKVVDGSGRDPIFASVGVKNDKIINVGDLKGSALKIINAKGLIVSPGFIDMHTHAVRGIFDVPTAEAFLFQGVTTLTDGNDGSSPLPIGEHYEKISSTKISPNWAVFVGQGTVRREVMGLENRAPTPQELEQMISIVDQAMKDGALGLSSGLFYVPGSFSTKNEVVELAKVASKYGGIYISHMRDEAALIIESVNETIDIGKLAELPAVITHHKVIGKSNWGLSKETLKLVDAAVNEGFDVYLDQYPYTASQTSLRALIPQWAQAGGREMLLQRIEDSEIRAKIKEEIIERILFDRGGGDPKNVVISEAKWDTSLEGKNLAEITISYGLEPSAENAAETVFKIYKQGNARAVFHAISDEDVKNIMRHPRASIASDGPMMIFGEGKPHPRSYGTYPRVLAKYVREQNIISLPEAIRKMTSLPAKVLSIKERGLIKEGYYADIVIFNEKTISDNATFQNPHQYSNGVEFVLVNGIVVVEGGNHTGAKPGKVLHGPGYK</sequence>
<dbReference type="SUPFAM" id="SSF51556">
    <property type="entry name" value="Metallo-dependent hydrolases"/>
    <property type="match status" value="1"/>
</dbReference>
<protein>
    <submittedName>
        <fullName evidence="2">D-aminoacylase</fullName>
    </submittedName>
</protein>
<dbReference type="InterPro" id="IPR011059">
    <property type="entry name" value="Metal-dep_hydrolase_composite"/>
</dbReference>
<dbReference type="Gene3D" id="3.20.20.140">
    <property type="entry name" value="Metal-dependent hydrolases"/>
    <property type="match status" value="1"/>
</dbReference>
<dbReference type="GO" id="GO:0016812">
    <property type="term" value="F:hydrolase activity, acting on carbon-nitrogen (but not peptide) bonds, in cyclic amides"/>
    <property type="evidence" value="ECO:0007669"/>
    <property type="project" value="TreeGrafter"/>
</dbReference>
<evidence type="ECO:0000313" key="3">
    <source>
        <dbReference type="Proteomes" id="UP000315825"/>
    </source>
</evidence>
<dbReference type="InterPro" id="IPR050378">
    <property type="entry name" value="Metallo-dep_Hydrolases_sf"/>
</dbReference>
<evidence type="ECO:0000259" key="1">
    <source>
        <dbReference type="Pfam" id="PF07969"/>
    </source>
</evidence>
<dbReference type="GO" id="GO:0005829">
    <property type="term" value="C:cytosol"/>
    <property type="evidence" value="ECO:0007669"/>
    <property type="project" value="TreeGrafter"/>
</dbReference>
<dbReference type="GO" id="GO:0016811">
    <property type="term" value="F:hydrolase activity, acting on carbon-nitrogen (but not peptide) bonds, in linear amides"/>
    <property type="evidence" value="ECO:0007669"/>
    <property type="project" value="InterPro"/>
</dbReference>
<dbReference type="Proteomes" id="UP000315825">
    <property type="component" value="Unassembled WGS sequence"/>
</dbReference>
<dbReference type="EMBL" id="SHBE01000007">
    <property type="protein sequence ID" value="RZO26029.1"/>
    <property type="molecule type" value="Genomic_DNA"/>
</dbReference>
<name>A0A520MXX4_9GAMM</name>